<sequence>MPKDYLTSLPPELFDCICQLVVTAKPKQYLGGISKAFLSTSRRLCFATTTVRSFQRLQQLCRLVSESSGVAFFVKELRLHLEGEDIGQPRAKELATLFGSLTSTTHLEIEGSARIAKMVLAPKTAGQYLPKLVSLCLLDPFHGWANPFAPDHYANLKHYPHFNVLELTVRRSRASLGRYQQRGRLPDWRPWGWWLSLRGPILGNPAVHDLLSWFEYPEGLYLHETEPLTATESLDSLLDCLPEPDGLRWLSLASFGGQANMAQALTKFNLSYGLEFRSGAYHRDCLPVISKMQELEELSFYDNLCITIRDLTTLITGPDKLASLVKVELHNVWDRWKEEEWIDDFGYELERYGGWSSEFSLSGLAELLKIADEEGVEFEGLAVSLARERLADRRLIEQVSRP</sequence>
<dbReference type="OrthoDB" id="2530238at2759"/>
<organism evidence="1">
    <name type="scientific">Rhodotorula toruloides</name>
    <name type="common">Yeast</name>
    <name type="synonym">Rhodosporidium toruloides</name>
    <dbReference type="NCBI Taxonomy" id="5286"/>
    <lineage>
        <taxon>Eukaryota</taxon>
        <taxon>Fungi</taxon>
        <taxon>Dikarya</taxon>
        <taxon>Basidiomycota</taxon>
        <taxon>Pucciniomycotina</taxon>
        <taxon>Microbotryomycetes</taxon>
        <taxon>Sporidiobolales</taxon>
        <taxon>Sporidiobolaceae</taxon>
        <taxon>Rhodotorula</taxon>
    </lineage>
</organism>
<dbReference type="EMBL" id="LK052957">
    <property type="protein sequence ID" value="CDR49004.1"/>
    <property type="molecule type" value="Genomic_DNA"/>
</dbReference>
<dbReference type="AlphaFoldDB" id="A0A061BPM5"/>
<name>A0A061BPM5_RHOTO</name>
<reference evidence="1" key="1">
    <citation type="journal article" date="2014" name="Genome Announc.">
        <title>Draft genome sequence of Rhodosporidium toruloides CECT1137, an oleaginous yeast of biotechnological interest.</title>
        <authorList>
            <person name="Morin N."/>
            <person name="Calcas X."/>
            <person name="Devillers H."/>
            <person name="Durrens P."/>
            <person name="Sherman D.J."/>
            <person name="Nicaud J.-M."/>
            <person name="Neuveglise C."/>
        </authorList>
    </citation>
    <scope>NUCLEOTIDE SEQUENCE</scope>
    <source>
        <strain evidence="1">CECT1137</strain>
    </source>
</reference>
<proteinExistence type="predicted"/>
<gene>
    <name evidence="1" type="ORF">RHTO0S_22e01068g</name>
</gene>
<evidence type="ECO:0000313" key="1">
    <source>
        <dbReference type="EMBL" id="CDR49004.1"/>
    </source>
</evidence>
<protein>
    <submittedName>
        <fullName evidence="1">RHTO0S22e01068g1_1</fullName>
    </submittedName>
</protein>
<accession>A0A061BPM5</accession>